<dbReference type="Proteomes" id="UP000008672">
    <property type="component" value="Unassembled WGS sequence"/>
</dbReference>
<proteinExistence type="predicted"/>
<dbReference type="HOGENOM" id="CLU_1566371_0_0_1"/>
<dbReference type="AlphaFoldDB" id="H3A3E9"/>
<keyword evidence="2" id="KW-1185">Reference proteome</keyword>
<sequence length="171" mass="18488">VNRLPDKLLCFSSQSNGIKNLKGKQLLKLIKKINEICGSVNKTDNQTTTTVEPSPEELKLAAVLTEQITTINSSTISSLGKQAVGLSQKQINSISDEDVKSSLKTFSKIEGLDEGQRNILVEKIFRSGYQVKDTQSLVAMGAIVIGIPSVKLQDVNQAVVLNSSKDPAFVT</sequence>
<evidence type="ECO:0000313" key="2">
    <source>
        <dbReference type="Proteomes" id="UP000008672"/>
    </source>
</evidence>
<dbReference type="InParanoid" id="H3A3E9"/>
<protein>
    <submittedName>
        <fullName evidence="1">Uncharacterized protein</fullName>
    </submittedName>
</protein>
<accession>H3A3E9</accession>
<dbReference type="Ensembl" id="ENSLACT00000004206.1">
    <property type="protein sequence ID" value="ENSLACP00000004170.1"/>
    <property type="gene ID" value="ENSLACG00000003708.1"/>
</dbReference>
<reference evidence="1" key="2">
    <citation type="submission" date="2025-08" db="UniProtKB">
        <authorList>
            <consortium name="Ensembl"/>
        </authorList>
    </citation>
    <scope>IDENTIFICATION</scope>
</reference>
<reference evidence="2" key="1">
    <citation type="submission" date="2011-08" db="EMBL/GenBank/DDBJ databases">
        <title>The draft genome of Latimeria chalumnae.</title>
        <authorList>
            <person name="Di Palma F."/>
            <person name="Alfoldi J."/>
            <person name="Johnson J."/>
            <person name="Berlin A."/>
            <person name="Gnerre S."/>
            <person name="Jaffe D."/>
            <person name="MacCallum I."/>
            <person name="Young S."/>
            <person name="Walker B.J."/>
            <person name="Lander E."/>
            <person name="Lindblad-Toh K."/>
        </authorList>
    </citation>
    <scope>NUCLEOTIDE SEQUENCE [LARGE SCALE GENOMIC DNA]</scope>
    <source>
        <strain evidence="2">Wild caught</strain>
    </source>
</reference>
<organism evidence="1 2">
    <name type="scientific">Latimeria chalumnae</name>
    <name type="common">Coelacanth</name>
    <dbReference type="NCBI Taxonomy" id="7897"/>
    <lineage>
        <taxon>Eukaryota</taxon>
        <taxon>Metazoa</taxon>
        <taxon>Chordata</taxon>
        <taxon>Craniata</taxon>
        <taxon>Vertebrata</taxon>
        <taxon>Euteleostomi</taxon>
        <taxon>Coelacanthiformes</taxon>
        <taxon>Coelacanthidae</taxon>
        <taxon>Latimeria</taxon>
    </lineage>
</organism>
<dbReference type="eggNOG" id="ENOG502SZER">
    <property type="taxonomic scope" value="Eukaryota"/>
</dbReference>
<evidence type="ECO:0000313" key="1">
    <source>
        <dbReference type="Ensembl" id="ENSLACP00000004170.1"/>
    </source>
</evidence>
<reference evidence="1" key="3">
    <citation type="submission" date="2025-09" db="UniProtKB">
        <authorList>
            <consortium name="Ensembl"/>
        </authorList>
    </citation>
    <scope>IDENTIFICATION</scope>
</reference>
<dbReference type="OMA" id="HRITKNC"/>
<name>H3A3E9_LATCH</name>
<dbReference type="EMBL" id="AFYH01192169">
    <property type="status" value="NOT_ANNOTATED_CDS"/>
    <property type="molecule type" value="Genomic_DNA"/>
</dbReference>